<dbReference type="AlphaFoldDB" id="A0A255G3W1"/>
<dbReference type="OrthoDB" id="9808187at2"/>
<dbReference type="PANTHER" id="PTHR42760:SF78">
    <property type="entry name" value="3-OXOACYL-[ACYL-CARRIER-PROTEIN] REDUCTASE [NADH]"/>
    <property type="match status" value="1"/>
</dbReference>
<feature type="domain" description="Ketoreductase" evidence="3">
    <location>
        <begin position="3"/>
        <end position="193"/>
    </location>
</feature>
<sequence length="250" mass="25929">MTRRILITGGGTGIGRAVAHRMLAEEPDLILIGRRTEVLEQAAEELRAVDELAKVSTRSCDLTDPAAVQQLADELSAGPAIDVLVANAGGNYGRGAKGDLTTVANGWRADFEGNVLSAVLLTEALLPHFTRPGGRIVAMSSIAALRGSGSYGAAKAAMNAWVFDLANSLAAEGITANAVAPGFVPDTEFWTERLAADPDLADNRLKSIPMGRPGTPDEVAEAVAYLASPDAGWTTGQILQVNGGNLLGRG</sequence>
<dbReference type="Gene3D" id="3.40.50.720">
    <property type="entry name" value="NAD(P)-binding Rossmann-like Domain"/>
    <property type="match status" value="1"/>
</dbReference>
<dbReference type="InterPro" id="IPR057326">
    <property type="entry name" value="KR_dom"/>
</dbReference>
<name>A0A255G3W1_9ACTN</name>
<evidence type="ECO:0000259" key="3">
    <source>
        <dbReference type="SMART" id="SM00822"/>
    </source>
</evidence>
<evidence type="ECO:0000256" key="1">
    <source>
        <dbReference type="ARBA" id="ARBA00006484"/>
    </source>
</evidence>
<reference evidence="4 5" key="1">
    <citation type="submission" date="2017-07" db="EMBL/GenBank/DDBJ databases">
        <title>Draft whole genome sequences of clinical Proprionibacteriaceae strains.</title>
        <authorList>
            <person name="Bernier A.-M."/>
            <person name="Bernard K."/>
            <person name="Domingo M.-C."/>
        </authorList>
    </citation>
    <scope>NUCLEOTIDE SEQUENCE [LARGE SCALE GENOMIC DNA]</scope>
    <source>
        <strain evidence="4 5">NML 030167</strain>
    </source>
</reference>
<dbReference type="InterPro" id="IPR036291">
    <property type="entry name" value="NAD(P)-bd_dom_sf"/>
</dbReference>
<proteinExistence type="inferred from homology"/>
<dbReference type="InterPro" id="IPR020904">
    <property type="entry name" value="Sc_DH/Rdtase_CS"/>
</dbReference>
<evidence type="ECO:0000256" key="2">
    <source>
        <dbReference type="ARBA" id="ARBA00023002"/>
    </source>
</evidence>
<comment type="similarity">
    <text evidence="1">Belongs to the short-chain dehydrogenases/reductases (SDR) family.</text>
</comment>
<evidence type="ECO:0000313" key="5">
    <source>
        <dbReference type="Proteomes" id="UP000215896"/>
    </source>
</evidence>
<dbReference type="Pfam" id="PF13561">
    <property type="entry name" value="adh_short_C2"/>
    <property type="match status" value="1"/>
</dbReference>
<organism evidence="4 5">
    <name type="scientific">Enemella evansiae</name>
    <dbReference type="NCBI Taxonomy" id="2016499"/>
    <lineage>
        <taxon>Bacteria</taxon>
        <taxon>Bacillati</taxon>
        <taxon>Actinomycetota</taxon>
        <taxon>Actinomycetes</taxon>
        <taxon>Propionibacteriales</taxon>
        <taxon>Propionibacteriaceae</taxon>
        <taxon>Enemella</taxon>
    </lineage>
</organism>
<dbReference type="FunFam" id="3.40.50.720:FF:000084">
    <property type="entry name" value="Short-chain dehydrogenase reductase"/>
    <property type="match status" value="1"/>
</dbReference>
<keyword evidence="2" id="KW-0560">Oxidoreductase</keyword>
<dbReference type="PANTHER" id="PTHR42760">
    <property type="entry name" value="SHORT-CHAIN DEHYDROGENASES/REDUCTASES FAMILY MEMBER"/>
    <property type="match status" value="1"/>
</dbReference>
<gene>
    <name evidence="4" type="ORF">CGZ94_16535</name>
</gene>
<dbReference type="GO" id="GO:0016616">
    <property type="term" value="F:oxidoreductase activity, acting on the CH-OH group of donors, NAD or NADP as acceptor"/>
    <property type="evidence" value="ECO:0007669"/>
    <property type="project" value="UniProtKB-ARBA"/>
</dbReference>
<evidence type="ECO:0000313" key="4">
    <source>
        <dbReference type="EMBL" id="OYO10609.1"/>
    </source>
</evidence>
<comment type="caution">
    <text evidence="4">The sequence shown here is derived from an EMBL/GenBank/DDBJ whole genome shotgun (WGS) entry which is preliminary data.</text>
</comment>
<dbReference type="EMBL" id="NMVO01000016">
    <property type="protein sequence ID" value="OYO10609.1"/>
    <property type="molecule type" value="Genomic_DNA"/>
</dbReference>
<keyword evidence="5" id="KW-1185">Reference proteome</keyword>
<accession>A0A255G3W1</accession>
<dbReference type="CDD" id="cd05233">
    <property type="entry name" value="SDR_c"/>
    <property type="match status" value="1"/>
</dbReference>
<dbReference type="SUPFAM" id="SSF51735">
    <property type="entry name" value="NAD(P)-binding Rossmann-fold domains"/>
    <property type="match status" value="1"/>
</dbReference>
<dbReference type="PROSITE" id="PS00061">
    <property type="entry name" value="ADH_SHORT"/>
    <property type="match status" value="1"/>
</dbReference>
<dbReference type="SMART" id="SM00822">
    <property type="entry name" value="PKS_KR"/>
    <property type="match status" value="1"/>
</dbReference>
<dbReference type="RefSeq" id="WP_094406298.1">
    <property type="nucleotide sequence ID" value="NZ_NMVO01000016.1"/>
</dbReference>
<dbReference type="InterPro" id="IPR002347">
    <property type="entry name" value="SDR_fam"/>
</dbReference>
<dbReference type="PRINTS" id="PR00081">
    <property type="entry name" value="GDHRDH"/>
</dbReference>
<dbReference type="Proteomes" id="UP000215896">
    <property type="component" value="Unassembled WGS sequence"/>
</dbReference>
<protein>
    <submittedName>
        <fullName evidence="4">Short-chain dehydrogenase</fullName>
    </submittedName>
</protein>
<dbReference type="PRINTS" id="PR00080">
    <property type="entry name" value="SDRFAMILY"/>
</dbReference>